<organism evidence="1">
    <name type="scientific">Anguilla anguilla</name>
    <name type="common">European freshwater eel</name>
    <name type="synonym">Muraena anguilla</name>
    <dbReference type="NCBI Taxonomy" id="7936"/>
    <lineage>
        <taxon>Eukaryota</taxon>
        <taxon>Metazoa</taxon>
        <taxon>Chordata</taxon>
        <taxon>Craniata</taxon>
        <taxon>Vertebrata</taxon>
        <taxon>Euteleostomi</taxon>
        <taxon>Actinopterygii</taxon>
        <taxon>Neopterygii</taxon>
        <taxon>Teleostei</taxon>
        <taxon>Anguilliformes</taxon>
        <taxon>Anguillidae</taxon>
        <taxon>Anguilla</taxon>
    </lineage>
</organism>
<name>A0A0E9TAZ2_ANGAN</name>
<evidence type="ECO:0000313" key="1">
    <source>
        <dbReference type="EMBL" id="JAH50080.1"/>
    </source>
</evidence>
<reference evidence="1" key="1">
    <citation type="submission" date="2014-11" db="EMBL/GenBank/DDBJ databases">
        <authorList>
            <person name="Amaro Gonzalez C."/>
        </authorList>
    </citation>
    <scope>NUCLEOTIDE SEQUENCE</scope>
</reference>
<protein>
    <submittedName>
        <fullName evidence="1">Uncharacterized protein</fullName>
    </submittedName>
</protein>
<reference evidence="1" key="2">
    <citation type="journal article" date="2015" name="Fish Shellfish Immunol.">
        <title>Early steps in the European eel (Anguilla anguilla)-Vibrio vulnificus interaction in the gills: Role of the RtxA13 toxin.</title>
        <authorList>
            <person name="Callol A."/>
            <person name="Pajuelo D."/>
            <person name="Ebbesson L."/>
            <person name="Teles M."/>
            <person name="MacKenzie S."/>
            <person name="Amaro C."/>
        </authorList>
    </citation>
    <scope>NUCLEOTIDE SEQUENCE</scope>
</reference>
<sequence>MLLEVVLVGQQGAIYVSGQIKPQCPSAVMGTLCCRRCRVSDDTLNRGPDSLWSLRIP</sequence>
<accession>A0A0E9TAZ2</accession>
<proteinExistence type="predicted"/>
<dbReference type="AlphaFoldDB" id="A0A0E9TAZ2"/>
<dbReference type="EMBL" id="GBXM01058497">
    <property type="protein sequence ID" value="JAH50080.1"/>
    <property type="molecule type" value="Transcribed_RNA"/>
</dbReference>